<dbReference type="Pfam" id="PF02954">
    <property type="entry name" value="HTH_8"/>
    <property type="match status" value="1"/>
</dbReference>
<dbReference type="GO" id="GO:0043565">
    <property type="term" value="F:sequence-specific DNA binding"/>
    <property type="evidence" value="ECO:0007669"/>
    <property type="project" value="InterPro"/>
</dbReference>
<dbReference type="GO" id="GO:0000160">
    <property type="term" value="P:phosphorelay signal transduction system"/>
    <property type="evidence" value="ECO:0007669"/>
    <property type="project" value="InterPro"/>
</dbReference>
<dbReference type="SUPFAM" id="SSF52172">
    <property type="entry name" value="CheY-like"/>
    <property type="match status" value="1"/>
</dbReference>
<dbReference type="PRINTS" id="PR01590">
    <property type="entry name" value="HTHFIS"/>
</dbReference>
<gene>
    <name evidence="2" type="ORF">MNBD_NITROSPIRAE03-1569</name>
</gene>
<name>A0A3B1CQI2_9ZZZZ</name>
<feature type="domain" description="Response regulatory" evidence="1">
    <location>
        <begin position="7"/>
        <end position="119"/>
    </location>
</feature>
<dbReference type="Gene3D" id="1.10.10.60">
    <property type="entry name" value="Homeodomain-like"/>
    <property type="match status" value="1"/>
</dbReference>
<sequence length="209" mass="23781">MSISKEEILLISSDPSTTDIVKTTFRQSDIDVKVKKDIASGVRVSRDSQIVLIDSLLSDGDCLDCLRSLNDLNTDLLSIVMIEQDKRRAGIDAMMDSAFCYTIKPVDCDELRSVVDRAFELKRLRKESRRLYNCTVEEFLRYKLKDYLSQIQKVGGIALYDTVISEVERALLTLAMEKTGGNQLQASKLLGLNRNTVRNKINKYKIKKF</sequence>
<dbReference type="InterPro" id="IPR009057">
    <property type="entry name" value="Homeodomain-like_sf"/>
</dbReference>
<reference evidence="2" key="1">
    <citation type="submission" date="2018-06" db="EMBL/GenBank/DDBJ databases">
        <authorList>
            <person name="Zhirakovskaya E."/>
        </authorList>
    </citation>
    <scope>NUCLEOTIDE SEQUENCE</scope>
</reference>
<dbReference type="SUPFAM" id="SSF46689">
    <property type="entry name" value="Homeodomain-like"/>
    <property type="match status" value="1"/>
</dbReference>
<accession>A0A3B1CQI2</accession>
<dbReference type="InterPro" id="IPR050207">
    <property type="entry name" value="Trans_regulatory_Fis"/>
</dbReference>
<protein>
    <recommendedName>
        <fullName evidence="1">Response regulatory domain-containing protein</fullName>
    </recommendedName>
</protein>
<dbReference type="Gene3D" id="3.40.50.2300">
    <property type="match status" value="1"/>
</dbReference>
<dbReference type="InterPro" id="IPR011006">
    <property type="entry name" value="CheY-like_superfamily"/>
</dbReference>
<dbReference type="InterPro" id="IPR002197">
    <property type="entry name" value="HTH_Fis"/>
</dbReference>
<evidence type="ECO:0000313" key="2">
    <source>
        <dbReference type="EMBL" id="VAX32816.1"/>
    </source>
</evidence>
<proteinExistence type="predicted"/>
<dbReference type="PROSITE" id="PS50110">
    <property type="entry name" value="RESPONSE_REGULATORY"/>
    <property type="match status" value="1"/>
</dbReference>
<dbReference type="AlphaFoldDB" id="A0A3B1CQI2"/>
<organism evidence="2">
    <name type="scientific">hydrothermal vent metagenome</name>
    <dbReference type="NCBI Taxonomy" id="652676"/>
    <lineage>
        <taxon>unclassified sequences</taxon>
        <taxon>metagenomes</taxon>
        <taxon>ecological metagenomes</taxon>
    </lineage>
</organism>
<dbReference type="PANTHER" id="PTHR47918:SF1">
    <property type="entry name" value="DNA-BINDING PROTEIN FIS"/>
    <property type="match status" value="1"/>
</dbReference>
<dbReference type="InterPro" id="IPR001789">
    <property type="entry name" value="Sig_transdc_resp-reg_receiver"/>
</dbReference>
<dbReference type="EMBL" id="UOGI01000153">
    <property type="protein sequence ID" value="VAX32816.1"/>
    <property type="molecule type" value="Genomic_DNA"/>
</dbReference>
<dbReference type="PANTHER" id="PTHR47918">
    <property type="entry name" value="DNA-BINDING PROTEIN FIS"/>
    <property type="match status" value="1"/>
</dbReference>
<evidence type="ECO:0000259" key="1">
    <source>
        <dbReference type="PROSITE" id="PS50110"/>
    </source>
</evidence>